<dbReference type="GO" id="GO:0008654">
    <property type="term" value="P:phospholipid biosynthetic process"/>
    <property type="evidence" value="ECO:0007669"/>
    <property type="project" value="TreeGrafter"/>
</dbReference>
<dbReference type="PANTHER" id="PTHR31605">
    <property type="entry name" value="GLYCEROL-3-PHOSPHATE O-ACYLTRANSFERASE 1"/>
    <property type="match status" value="1"/>
</dbReference>
<dbReference type="Proteomes" id="UP000199021">
    <property type="component" value="Unassembled WGS sequence"/>
</dbReference>
<dbReference type="STRING" id="478744.SAMN05444359_13116"/>
<evidence type="ECO:0000313" key="4">
    <source>
        <dbReference type="Proteomes" id="UP000199021"/>
    </source>
</evidence>
<dbReference type="EMBL" id="FOFB01000031">
    <property type="protein sequence ID" value="SER26370.1"/>
    <property type="molecule type" value="Genomic_DNA"/>
</dbReference>
<accession>A0A1H9MRM6</accession>
<dbReference type="Pfam" id="PF01553">
    <property type="entry name" value="Acyltransferase"/>
    <property type="match status" value="1"/>
</dbReference>
<proteinExistence type="predicted"/>
<evidence type="ECO:0000256" key="1">
    <source>
        <dbReference type="SAM" id="Phobius"/>
    </source>
</evidence>
<reference evidence="4" key="1">
    <citation type="submission" date="2016-10" db="EMBL/GenBank/DDBJ databases">
        <authorList>
            <person name="Varghese N."/>
            <person name="Submissions S."/>
        </authorList>
    </citation>
    <scope>NUCLEOTIDE SEQUENCE [LARGE SCALE GENOMIC DNA]</scope>
    <source>
        <strain evidence="4">DSM 24740</strain>
    </source>
</reference>
<dbReference type="SUPFAM" id="SSF69593">
    <property type="entry name" value="Glycerol-3-phosphate (1)-acyltransferase"/>
    <property type="match status" value="1"/>
</dbReference>
<keyword evidence="4" id="KW-1185">Reference proteome</keyword>
<dbReference type="RefSeq" id="WP_090172477.1">
    <property type="nucleotide sequence ID" value="NZ_FOFB01000031.1"/>
</dbReference>
<dbReference type="GO" id="GO:0004366">
    <property type="term" value="F:glycerol-3-phosphate O-acyltransferase activity"/>
    <property type="evidence" value="ECO:0007669"/>
    <property type="project" value="TreeGrafter"/>
</dbReference>
<dbReference type="PANTHER" id="PTHR31605:SF0">
    <property type="entry name" value="GLYCEROL-3-PHOSPHATE O-ACYLTRANSFERASE 1"/>
    <property type="match status" value="1"/>
</dbReference>
<evidence type="ECO:0000259" key="2">
    <source>
        <dbReference type="SMART" id="SM00563"/>
    </source>
</evidence>
<gene>
    <name evidence="3" type="ORF">SAMN05444359_13116</name>
</gene>
<feature type="domain" description="Phospholipid/glycerol acyltransferase" evidence="2">
    <location>
        <begin position="35"/>
        <end position="164"/>
    </location>
</feature>
<sequence length="415" mass="47547">MIYNLVRPVARYILRYYFRNIDLTGLENIPKNAAVILAANHPTAFIEPCILACFQPRTLWFLARGNLFKNRAATALLNAVNILPIYRRQDGDYEKLKDNFNTFAECYRALSRHRAIMILSEGRTIHEKALRRIRKGTARIALGALQNDSTLKEVYIVPIGCNYTHAHRVRSQVMVRCGEPISVSAYMDEYRRSEASAIKNLTEHLRARLSSLVVQFPEHDRAGIGESRLELDRVRHNTQNIYGITHDGQQLDRELALAASTPAEAPELTRYFNRLQHNDLGPSAGSAEGAVAGAVKGTKKQRATWFRAAFGLLLQLPHLPLWLIGEYIADNKVNHVEFYSPVRFAALAIGTFVLVPLGLFFLPWPLKIWLVLALLSVNWSIRQWETLARQRQSRRWRRLVDQEREWLKEKQEVSA</sequence>
<name>A0A1H9MRM6_9BACT</name>
<protein>
    <submittedName>
        <fullName evidence="3">1-acyl-sn-glycerol-3-phosphate acyltransferase</fullName>
    </submittedName>
</protein>
<dbReference type="InParanoid" id="A0A1H9MRM6"/>
<keyword evidence="1" id="KW-0472">Membrane</keyword>
<keyword evidence="3" id="KW-0012">Acyltransferase</keyword>
<evidence type="ECO:0000313" key="3">
    <source>
        <dbReference type="EMBL" id="SER26370.1"/>
    </source>
</evidence>
<keyword evidence="1" id="KW-0812">Transmembrane</keyword>
<dbReference type="InterPro" id="IPR002123">
    <property type="entry name" value="Plipid/glycerol_acylTrfase"/>
</dbReference>
<dbReference type="SMART" id="SM00563">
    <property type="entry name" value="PlsC"/>
    <property type="match status" value="1"/>
</dbReference>
<dbReference type="InterPro" id="IPR052744">
    <property type="entry name" value="GPAT/DAPAT"/>
</dbReference>
<keyword evidence="3" id="KW-0808">Transferase</keyword>
<keyword evidence="1" id="KW-1133">Transmembrane helix</keyword>
<dbReference type="OrthoDB" id="9806008at2"/>
<organism evidence="3 4">
    <name type="scientific">Neolewinella agarilytica</name>
    <dbReference type="NCBI Taxonomy" id="478744"/>
    <lineage>
        <taxon>Bacteria</taxon>
        <taxon>Pseudomonadati</taxon>
        <taxon>Bacteroidota</taxon>
        <taxon>Saprospiria</taxon>
        <taxon>Saprospirales</taxon>
        <taxon>Lewinellaceae</taxon>
        <taxon>Neolewinella</taxon>
    </lineage>
</organism>
<dbReference type="AlphaFoldDB" id="A0A1H9MRM6"/>
<feature type="transmembrane region" description="Helical" evidence="1">
    <location>
        <begin position="305"/>
        <end position="324"/>
    </location>
</feature>
<dbReference type="GO" id="GO:0016287">
    <property type="term" value="F:glycerone-phosphate O-acyltransferase activity"/>
    <property type="evidence" value="ECO:0007669"/>
    <property type="project" value="TreeGrafter"/>
</dbReference>
<feature type="transmembrane region" description="Helical" evidence="1">
    <location>
        <begin position="344"/>
        <end position="362"/>
    </location>
</feature>